<dbReference type="SUPFAM" id="SSF54373">
    <property type="entry name" value="FAD-linked reductases, C-terminal domain"/>
    <property type="match status" value="1"/>
</dbReference>
<dbReference type="PANTHER" id="PTHR46056:SF12">
    <property type="entry name" value="LONG-CHAIN-ALCOHOL OXIDASE"/>
    <property type="match status" value="1"/>
</dbReference>
<dbReference type="EMBL" id="CP121196">
    <property type="protein sequence ID" value="XBH16423.1"/>
    <property type="molecule type" value="Genomic_DNA"/>
</dbReference>
<evidence type="ECO:0000259" key="5">
    <source>
        <dbReference type="Pfam" id="PF00732"/>
    </source>
</evidence>
<evidence type="ECO:0000313" key="7">
    <source>
        <dbReference type="EMBL" id="XBH16423.1"/>
    </source>
</evidence>
<dbReference type="GO" id="GO:0016614">
    <property type="term" value="F:oxidoreductase activity, acting on CH-OH group of donors"/>
    <property type="evidence" value="ECO:0007669"/>
    <property type="project" value="InterPro"/>
</dbReference>
<organism evidence="7">
    <name type="scientific">Telmatobacter sp. DSM 110680</name>
    <dbReference type="NCBI Taxonomy" id="3036704"/>
    <lineage>
        <taxon>Bacteria</taxon>
        <taxon>Pseudomonadati</taxon>
        <taxon>Acidobacteriota</taxon>
        <taxon>Terriglobia</taxon>
        <taxon>Terriglobales</taxon>
        <taxon>Acidobacteriaceae</taxon>
        <taxon>Telmatobacter</taxon>
    </lineage>
</organism>
<dbReference type="Gene3D" id="3.50.50.60">
    <property type="entry name" value="FAD/NAD(P)-binding domain"/>
    <property type="match status" value="2"/>
</dbReference>
<reference evidence="7" key="1">
    <citation type="submission" date="2023-03" db="EMBL/GenBank/DDBJ databases">
        <title>Edaphobacter sp.</title>
        <authorList>
            <person name="Huber K.J."/>
            <person name="Papendorf J."/>
            <person name="Pilke C."/>
            <person name="Bunk B."/>
            <person name="Sproeer C."/>
            <person name="Pester M."/>
        </authorList>
    </citation>
    <scope>NUCLEOTIDE SEQUENCE</scope>
    <source>
        <strain evidence="7">DSM 110680</strain>
    </source>
</reference>
<feature type="domain" description="Glucose-methanol-choline oxidoreductase N-terminal" evidence="5">
    <location>
        <begin position="217"/>
        <end position="322"/>
    </location>
</feature>
<feature type="domain" description="Glucose-methanol-choline oxidoreductase C-terminal" evidence="6">
    <location>
        <begin position="411"/>
        <end position="532"/>
    </location>
</feature>
<evidence type="ECO:0000256" key="4">
    <source>
        <dbReference type="ARBA" id="ARBA00023002"/>
    </source>
</evidence>
<sequence>MKRVNAVVIGAGAAGGIVAKELSTAGLSVVLLERGKWYTPADCRKDDLRNQRTTLLGNAFGPEDEGNPRVWVDGKGTAHTVLPSEGAYQNNAACVGGGTLSYGAQAWRYMPQDFKMRSTYGAPAGSSLEDWPITYDDLEPFYEKAEYEIGVSGDYSGTPFHGPRRRDLPMPPLPPNREFGILEPAAKRLGLHPFHLPMLRNSVPYNGRGPCMRCRWCCGFACEVDAKNGSQNTVIPVALNTGNCELRTDCMAKEILTDDRGRATGVAYFDERGHLQQQPADIVIVSSAAIESARLLLNSRSRLFPNGLGNRYDQVGRHLQGHHYTGAIGYFDFETYDDIGPGASIAVMDYNHGTPGLCGGGMLANEFIRLPIHMLDRLPPGTPRWGAAHKQAMRHWHKRSIVIMGPTQQIPSASGRVTVDPTVRDRWGLPVARFEGNVHPHTFEIGDKQASRAEAWLKEAGAINTSLMAWHPESVSAGQHQAGTCRMGNDPQSSVVNRNCQLHDVDNVFVIDGSVHVTNGGFNPVLTIMAVAYHASAALVRNWKGTAFRS</sequence>
<proteinExistence type="inferred from homology"/>
<evidence type="ECO:0000256" key="3">
    <source>
        <dbReference type="ARBA" id="ARBA00022827"/>
    </source>
</evidence>
<accession>A0AAU7DH14</accession>
<dbReference type="GO" id="GO:0050660">
    <property type="term" value="F:flavin adenine dinucleotide binding"/>
    <property type="evidence" value="ECO:0007669"/>
    <property type="project" value="InterPro"/>
</dbReference>
<dbReference type="SUPFAM" id="SSF51905">
    <property type="entry name" value="FAD/NAD(P)-binding domain"/>
    <property type="match status" value="1"/>
</dbReference>
<dbReference type="Pfam" id="PF00732">
    <property type="entry name" value="GMC_oxred_N"/>
    <property type="match status" value="1"/>
</dbReference>
<name>A0AAU7DH14_9BACT</name>
<dbReference type="PANTHER" id="PTHR46056">
    <property type="entry name" value="LONG-CHAIN-ALCOHOL OXIDASE"/>
    <property type="match status" value="1"/>
</dbReference>
<dbReference type="InterPro" id="IPR000172">
    <property type="entry name" value="GMC_OxRdtase_N"/>
</dbReference>
<gene>
    <name evidence="7" type="ORF">P8935_17850</name>
</gene>
<evidence type="ECO:0000256" key="2">
    <source>
        <dbReference type="ARBA" id="ARBA00022630"/>
    </source>
</evidence>
<dbReference type="Pfam" id="PF05199">
    <property type="entry name" value="GMC_oxred_C"/>
    <property type="match status" value="1"/>
</dbReference>
<comment type="similarity">
    <text evidence="1">Belongs to the GMC oxidoreductase family.</text>
</comment>
<protein>
    <submittedName>
        <fullName evidence="7">GMC family oxidoreductase</fullName>
    </submittedName>
</protein>
<dbReference type="RefSeq" id="WP_348261652.1">
    <property type="nucleotide sequence ID" value="NZ_CP121196.1"/>
</dbReference>
<dbReference type="InterPro" id="IPR007867">
    <property type="entry name" value="GMC_OxRtase_C"/>
</dbReference>
<evidence type="ECO:0000259" key="6">
    <source>
        <dbReference type="Pfam" id="PF05199"/>
    </source>
</evidence>
<dbReference type="InterPro" id="IPR036188">
    <property type="entry name" value="FAD/NAD-bd_sf"/>
</dbReference>
<keyword evidence="3" id="KW-0274">FAD</keyword>
<keyword evidence="2" id="KW-0285">Flavoprotein</keyword>
<evidence type="ECO:0000256" key="1">
    <source>
        <dbReference type="ARBA" id="ARBA00010790"/>
    </source>
</evidence>
<keyword evidence="4" id="KW-0560">Oxidoreductase</keyword>
<dbReference type="AlphaFoldDB" id="A0AAU7DH14"/>